<evidence type="ECO:0000313" key="1">
    <source>
        <dbReference type="Proteomes" id="UP000235220"/>
    </source>
</evidence>
<dbReference type="KEGG" id="jre:109005952"/>
<dbReference type="InterPro" id="IPR011990">
    <property type="entry name" value="TPR-like_helical_dom_sf"/>
</dbReference>
<dbReference type="STRING" id="51240.A0A2I4G9M1"/>
<name>A0A2I4G9M1_JUGRE</name>
<dbReference type="FunCoup" id="A0A2I4G9M1">
    <property type="interactions" value="2918"/>
</dbReference>
<organism evidence="1 2">
    <name type="scientific">Juglans regia</name>
    <name type="common">English walnut</name>
    <dbReference type="NCBI Taxonomy" id="51240"/>
    <lineage>
        <taxon>Eukaryota</taxon>
        <taxon>Viridiplantae</taxon>
        <taxon>Streptophyta</taxon>
        <taxon>Embryophyta</taxon>
        <taxon>Tracheophyta</taxon>
        <taxon>Spermatophyta</taxon>
        <taxon>Magnoliopsida</taxon>
        <taxon>eudicotyledons</taxon>
        <taxon>Gunneridae</taxon>
        <taxon>Pentapetalae</taxon>
        <taxon>rosids</taxon>
        <taxon>fabids</taxon>
        <taxon>Fagales</taxon>
        <taxon>Juglandaceae</taxon>
        <taxon>Juglans</taxon>
    </lineage>
</organism>
<dbReference type="OrthoDB" id="2016320at2759"/>
<dbReference type="GeneID" id="109005952"/>
<dbReference type="RefSeq" id="XP_018840613.1">
    <property type="nucleotide sequence ID" value="XM_018985068.2"/>
</dbReference>
<accession>A0A2I4G9M1</accession>
<keyword evidence="1" id="KW-1185">Reference proteome</keyword>
<dbReference type="Proteomes" id="UP000235220">
    <property type="component" value="Chromosome 12"/>
</dbReference>
<dbReference type="GO" id="GO:0090617">
    <property type="term" value="P:mitochondrial mRNA 5'-end processing"/>
    <property type="evidence" value="ECO:0000318"/>
    <property type="project" value="GO_Central"/>
</dbReference>
<proteinExistence type="predicted"/>
<dbReference type="Gramene" id="Jr12_11580_p1">
    <property type="protein sequence ID" value="cds.Jr12_11580_p1"/>
    <property type="gene ID" value="Jr12_11580"/>
</dbReference>
<dbReference type="GO" id="GO:0003729">
    <property type="term" value="F:mRNA binding"/>
    <property type="evidence" value="ECO:0000318"/>
    <property type="project" value="GO_Central"/>
</dbReference>
<evidence type="ECO:0000313" key="2">
    <source>
        <dbReference type="RefSeq" id="XP_018840613.1"/>
    </source>
</evidence>
<dbReference type="AlphaFoldDB" id="A0A2I4G9M1"/>
<dbReference type="PANTHER" id="PTHR47604:SF1">
    <property type="entry name" value="ADENYLYL CYCLASE"/>
    <property type="match status" value="1"/>
</dbReference>
<dbReference type="Gene3D" id="1.25.40.10">
    <property type="entry name" value="Tetratricopeptide repeat domain"/>
    <property type="match status" value="1"/>
</dbReference>
<reference evidence="2" key="1">
    <citation type="submission" date="2025-08" db="UniProtKB">
        <authorList>
            <consortium name="RefSeq"/>
        </authorList>
    </citation>
    <scope>IDENTIFICATION</scope>
    <source>
        <tissue evidence="2">Leaves</tissue>
    </source>
</reference>
<gene>
    <name evidence="2" type="primary">LOC109005952</name>
</gene>
<dbReference type="PANTHER" id="PTHR47604">
    <property type="entry name" value="ADENYLYL CYCLASE"/>
    <property type="match status" value="1"/>
</dbReference>
<dbReference type="GO" id="GO:0005739">
    <property type="term" value="C:mitochondrion"/>
    <property type="evidence" value="ECO:0007669"/>
    <property type="project" value="GOC"/>
</dbReference>
<protein>
    <submittedName>
        <fullName evidence="2">Uncharacterized protein LOC109005952</fullName>
    </submittedName>
</protein>
<sequence>MQAVSNARRLSRAFKSPILLNSHRFLAPDIGLFEAPPTPRPCRIHRSLSSQIPWSSDVIRSNHLHTVQRYFVISRACFSSEASTTESSPTEAVKELYDRMLDSVVSKRSMPPNAWLWSLLENCKSNDDIKLLFDILQNLRRFRLSNLRIHADFNCNLCREITKTCVRVGALDYGKKALWKHNVYGLAPSIGSAHHLLLYAKNNNDAKLMVDIMKLIKRNDLPLQPGTVDIVFSICYNTDNWQLMSKYSKKFIKAGVKLRQTSFDAWMEFAAKIGDTETLWKIEKLRSESMRQHTLVSGFSCAKGFLLERKPEDAAAIIQVLHQSLSDAKKSGIMIELQKLVNEWTVEVIKRQKKEDRKALAEYLQSDIPAMVSCLLNMGIEASVSIEDLTGKEGILY</sequence>